<evidence type="ECO:0000256" key="1">
    <source>
        <dbReference type="ARBA" id="ARBA00008106"/>
    </source>
</evidence>
<dbReference type="PRINTS" id="PR00413">
    <property type="entry name" value="HADHALOGNASE"/>
</dbReference>
<comment type="caution">
    <text evidence="4">The sequence shown here is derived from an EMBL/GenBank/DDBJ whole genome shotgun (WGS) entry which is preliminary data.</text>
</comment>
<sequence length="239" mass="26572">MQTAMHAIQALIFDVQGTATDFRTTVGAAAREIAGARARDIDWGRFVDDWRRKYRPALDAILAGERPWSPVDRIYRRALDEVIDAWGLTFFTDDERETLNFAWQTIAPWPDTVEGLQRLKRRFKLATLSNADVSAVVNISKHGALPWDAIFAAEMAGTFKPDPRTYRMALRYLGVAAGDAMMVACHKYDLIAAAALGMKTAFVARPLEFGPGGDVDTAFDDRFDINAHDFIDLAAQLGC</sequence>
<dbReference type="GeneID" id="69001650"/>
<dbReference type="SFLD" id="SFLDS00003">
    <property type="entry name" value="Haloacid_Dehalogenase"/>
    <property type="match status" value="1"/>
</dbReference>
<protein>
    <recommendedName>
        <fullName evidence="3">(S)-2-haloacid dehalogenase</fullName>
        <ecNumber evidence="3">3.8.1.2</ecNumber>
    </recommendedName>
    <alternativeName>
        <fullName evidence="3">2-haloalkanoic acid dehalogenase</fullName>
    </alternativeName>
    <alternativeName>
        <fullName evidence="3">Halocarboxylic acid halidohydrolase</fullName>
    </alternativeName>
    <alternativeName>
        <fullName evidence="3">L-2-haloacid dehalogenase</fullName>
    </alternativeName>
</protein>
<dbReference type="AlphaFoldDB" id="A0A2A4FP19"/>
<comment type="similarity">
    <text evidence="1 3">Belongs to the HAD-like hydrolase superfamily. S-2-haloalkanoic acid dehalogenase family.</text>
</comment>
<dbReference type="NCBIfam" id="TIGR01493">
    <property type="entry name" value="HAD-SF-IA-v2"/>
    <property type="match status" value="1"/>
</dbReference>
<dbReference type="Gene3D" id="3.40.50.1000">
    <property type="entry name" value="HAD superfamily/HAD-like"/>
    <property type="match status" value="1"/>
</dbReference>
<dbReference type="Proteomes" id="UP000217994">
    <property type="component" value="Unassembled WGS sequence"/>
</dbReference>
<gene>
    <name evidence="4" type="ORF">BZL54_00695</name>
</gene>
<comment type="catalytic activity">
    <reaction evidence="3">
        <text>an (S)-2-haloacid + H2O = a (2R)-2-hydroxycarboxylate + a halide anion + H(+)</text>
        <dbReference type="Rhea" id="RHEA:11192"/>
        <dbReference type="ChEBI" id="CHEBI:15377"/>
        <dbReference type="ChEBI" id="CHEBI:15378"/>
        <dbReference type="ChEBI" id="CHEBI:16042"/>
        <dbReference type="ChEBI" id="CHEBI:58314"/>
        <dbReference type="ChEBI" id="CHEBI:137405"/>
        <dbReference type="EC" id="3.8.1.2"/>
    </reaction>
</comment>
<accession>A0A2A4FP19</accession>
<dbReference type="Pfam" id="PF00702">
    <property type="entry name" value="Hydrolase"/>
    <property type="match status" value="1"/>
</dbReference>
<dbReference type="PANTHER" id="PTHR43316">
    <property type="entry name" value="HYDROLASE, HALOACID DELAHOGENASE-RELATED"/>
    <property type="match status" value="1"/>
</dbReference>
<dbReference type="InterPro" id="IPR036412">
    <property type="entry name" value="HAD-like_sf"/>
</dbReference>
<proteinExistence type="inferred from homology"/>
<organism evidence="4 5">
    <name type="scientific">Burkholderia ubonensis subsp. mesacidophila</name>
    <dbReference type="NCBI Taxonomy" id="265293"/>
    <lineage>
        <taxon>Bacteria</taxon>
        <taxon>Pseudomonadati</taxon>
        <taxon>Pseudomonadota</taxon>
        <taxon>Betaproteobacteria</taxon>
        <taxon>Burkholderiales</taxon>
        <taxon>Burkholderiaceae</taxon>
        <taxon>Burkholderia</taxon>
        <taxon>Burkholderia cepacia complex</taxon>
    </lineage>
</organism>
<dbReference type="EMBL" id="MTZU01000003">
    <property type="protein sequence ID" value="PCE34398.1"/>
    <property type="molecule type" value="Genomic_DNA"/>
</dbReference>
<keyword evidence="2 3" id="KW-0378">Hydrolase</keyword>
<comment type="function">
    <text evidence="3">Catalyzes the hydrolytic dehalogenation of small (S)-2-haloalkanoic acids to yield the corresponding (R)-2-hydroxyalkanoic acids.</text>
</comment>
<dbReference type="Gene3D" id="1.10.150.240">
    <property type="entry name" value="Putative phosphatase, domain 2"/>
    <property type="match status" value="1"/>
</dbReference>
<dbReference type="InterPro" id="IPR051540">
    <property type="entry name" value="S-2-haloacid_dehalogenase"/>
</dbReference>
<evidence type="ECO:0000313" key="5">
    <source>
        <dbReference type="Proteomes" id="UP000217994"/>
    </source>
</evidence>
<evidence type="ECO:0000313" key="4">
    <source>
        <dbReference type="EMBL" id="PCE34398.1"/>
    </source>
</evidence>
<evidence type="ECO:0000256" key="3">
    <source>
        <dbReference type="RuleBase" id="RU368077"/>
    </source>
</evidence>
<dbReference type="SFLD" id="SFLDG01129">
    <property type="entry name" value="C1.5:_HAD__Beta-PGM__Phosphata"/>
    <property type="match status" value="1"/>
</dbReference>
<dbReference type="InterPro" id="IPR023198">
    <property type="entry name" value="PGP-like_dom2"/>
</dbReference>
<dbReference type="InterPro" id="IPR006328">
    <property type="entry name" value="2-HAD"/>
</dbReference>
<dbReference type="InterPro" id="IPR006439">
    <property type="entry name" value="HAD-SF_hydro_IA"/>
</dbReference>
<evidence type="ECO:0000256" key="2">
    <source>
        <dbReference type="ARBA" id="ARBA00022801"/>
    </source>
</evidence>
<dbReference type="PANTHER" id="PTHR43316:SF3">
    <property type="entry name" value="HALOACID DEHALOGENASE, TYPE II (AFU_ORTHOLOGUE AFUA_2G07750)-RELATED"/>
    <property type="match status" value="1"/>
</dbReference>
<dbReference type="RefSeq" id="WP_084907432.1">
    <property type="nucleotide sequence ID" value="NZ_CP020738.1"/>
</dbReference>
<dbReference type="NCBIfam" id="TIGR01428">
    <property type="entry name" value="HAD_type_II"/>
    <property type="match status" value="1"/>
</dbReference>
<reference evidence="4 5" key="1">
    <citation type="submission" date="2017-01" db="EMBL/GenBank/DDBJ databases">
        <title>Whole-Genome Shotgun Sequencing of Two beta-Proteobacterial Species in Search of the Bulgecin Biosynthetic Cluster.</title>
        <authorList>
            <person name="Horsman M.E."/>
            <person name="Marous D.R."/>
            <person name="Li R."/>
            <person name="Oliver R.A."/>
            <person name="Byun B."/>
            <person name="Emrich S.J."/>
            <person name="Boggess B."/>
            <person name="Townsend C.A."/>
            <person name="Mobashery S."/>
        </authorList>
    </citation>
    <scope>NUCLEOTIDE SEQUENCE [LARGE SCALE GENOMIC DNA]</scope>
    <source>
        <strain evidence="4 5">ATCC 31433</strain>
    </source>
</reference>
<name>A0A2A4FP19_9BURK</name>
<dbReference type="SUPFAM" id="SSF56784">
    <property type="entry name" value="HAD-like"/>
    <property type="match status" value="1"/>
</dbReference>
<dbReference type="InterPro" id="IPR023214">
    <property type="entry name" value="HAD_sf"/>
</dbReference>
<dbReference type="GO" id="GO:0018784">
    <property type="term" value="F:(S)-2-haloacid dehalogenase activity"/>
    <property type="evidence" value="ECO:0007669"/>
    <property type="project" value="UniProtKB-UniRule"/>
</dbReference>
<dbReference type="EC" id="3.8.1.2" evidence="3"/>